<dbReference type="InterPro" id="IPR002035">
    <property type="entry name" value="VWF_A"/>
</dbReference>
<dbReference type="EMBL" id="CP126969">
    <property type="protein sequence ID" value="WIM68810.1"/>
    <property type="molecule type" value="Genomic_DNA"/>
</dbReference>
<evidence type="ECO:0000313" key="4">
    <source>
        <dbReference type="EMBL" id="WIM68810.1"/>
    </source>
</evidence>
<dbReference type="Pfam" id="PF00092">
    <property type="entry name" value="VWA"/>
    <property type="match status" value="1"/>
</dbReference>
<dbReference type="InterPro" id="IPR036465">
    <property type="entry name" value="vWFA_dom_sf"/>
</dbReference>
<dbReference type="Gene3D" id="3.40.50.410">
    <property type="entry name" value="von Willebrand factor, type A domain"/>
    <property type="match status" value="1"/>
</dbReference>
<dbReference type="SMART" id="SM00327">
    <property type="entry name" value="VWA"/>
    <property type="match status" value="1"/>
</dbReference>
<evidence type="ECO:0000259" key="3">
    <source>
        <dbReference type="PROSITE" id="PS50234"/>
    </source>
</evidence>
<dbReference type="Proteomes" id="UP001225598">
    <property type="component" value="Chromosome"/>
</dbReference>
<dbReference type="CDD" id="cd00198">
    <property type="entry name" value="vWFA"/>
    <property type="match status" value="1"/>
</dbReference>
<keyword evidence="2" id="KW-1133">Transmembrane helix</keyword>
<proteinExistence type="predicted"/>
<keyword evidence="5" id="KW-1185">Reference proteome</keyword>
<protein>
    <submittedName>
        <fullName evidence="4">VWA domain-containing protein</fullName>
    </submittedName>
</protein>
<reference evidence="4 5" key="1">
    <citation type="submission" date="2023-05" db="EMBL/GenBank/DDBJ databases">
        <title>Corynebacterium suedekumii sp. nov. and Corynebacterium breve sp. nov. isolated from raw cow's milk.</title>
        <authorList>
            <person name="Baer M.K."/>
            <person name="Mehl L."/>
            <person name="Hellmuth R."/>
            <person name="Marke G."/>
            <person name="Lipski A."/>
        </authorList>
    </citation>
    <scope>NUCLEOTIDE SEQUENCE [LARGE SCALE GENOMIC DNA]</scope>
    <source>
        <strain evidence="4 5">R4</strain>
    </source>
</reference>
<gene>
    <name evidence="4" type="ORF">QP027_05355</name>
</gene>
<dbReference type="PROSITE" id="PS50234">
    <property type="entry name" value="VWFA"/>
    <property type="match status" value="1"/>
</dbReference>
<feature type="region of interest" description="Disordered" evidence="1">
    <location>
        <begin position="255"/>
        <end position="274"/>
    </location>
</feature>
<evidence type="ECO:0000313" key="5">
    <source>
        <dbReference type="Proteomes" id="UP001225598"/>
    </source>
</evidence>
<evidence type="ECO:0000256" key="1">
    <source>
        <dbReference type="SAM" id="MobiDB-lite"/>
    </source>
</evidence>
<name>A0ABY8VMM2_9CORY</name>
<keyword evidence="2" id="KW-0812">Transmembrane</keyword>
<feature type="domain" description="VWFA" evidence="3">
    <location>
        <begin position="278"/>
        <end position="429"/>
    </location>
</feature>
<evidence type="ECO:0000256" key="2">
    <source>
        <dbReference type="SAM" id="Phobius"/>
    </source>
</evidence>
<feature type="transmembrane region" description="Helical" evidence="2">
    <location>
        <begin position="13"/>
        <end position="36"/>
    </location>
</feature>
<keyword evidence="2" id="KW-0472">Membrane</keyword>
<feature type="compositionally biased region" description="Polar residues" evidence="1">
    <location>
        <begin position="256"/>
        <end position="271"/>
    </location>
</feature>
<dbReference type="RefSeq" id="WP_284826591.1">
    <property type="nucleotide sequence ID" value="NZ_CP126969.1"/>
</dbReference>
<organism evidence="4 5">
    <name type="scientific">Corynebacterium breve</name>
    <dbReference type="NCBI Taxonomy" id="3049799"/>
    <lineage>
        <taxon>Bacteria</taxon>
        <taxon>Bacillati</taxon>
        <taxon>Actinomycetota</taxon>
        <taxon>Actinomycetes</taxon>
        <taxon>Mycobacteriales</taxon>
        <taxon>Corynebacteriaceae</taxon>
        <taxon>Corynebacterium</taxon>
    </lineage>
</organism>
<accession>A0ABY8VMM2</accession>
<dbReference type="SUPFAM" id="SSF53300">
    <property type="entry name" value="vWA-like"/>
    <property type="match status" value="1"/>
</dbReference>
<sequence length="450" mass="47284">MGRHSDGKNNYKLAANAVTFLVGLLVLGLVAVWFFFLRNDGPVQPVEAQCVSGELNVPVAAANTPLAQQLIDDWSDTNPVVRDYCAQPVLVDDVASAAVYLGPNNPVTTKQLEKAERSSATGDPQPVHTVTAGLWGKSTISEPSSIPATDVSYENDPSVNAIVASTLTDTAQDAAKALRTGKGEYVAGIESDNIEGSTFTELPEARLTYAAFPLNAGGSINEDQARAGAAFAKFAAEGFEGEVAQPEIKDAVWTAASEQRGNRPTESSPAPQATAKADTLFLLDTSTSMEPYSQAAAQSIGKAANDLIDSGNQVALWNYSSPLTPGVTKGWRSNVQFTEEKDAVANRVAVLQNDGQSHTREAVEAAADLVAEYDGDYRIVLISGGYDDTAGDDAAFKARMQPLLDKDVEVSVVAVGNQPVDPALEEIATLVVKAPASGDIEKSVLQAAGL</sequence>